<dbReference type="Proteomes" id="UP000249165">
    <property type="component" value="Unassembled WGS sequence"/>
</dbReference>
<evidence type="ECO:0000313" key="2">
    <source>
        <dbReference type="Proteomes" id="UP000249165"/>
    </source>
</evidence>
<protein>
    <submittedName>
        <fullName evidence="1">Uncharacterized protein</fullName>
    </submittedName>
</protein>
<organism evidence="1 2">
    <name type="scientific">Salipiger aestuarii</name>
    <dbReference type="NCBI Taxonomy" id="568098"/>
    <lineage>
        <taxon>Bacteria</taxon>
        <taxon>Pseudomonadati</taxon>
        <taxon>Pseudomonadota</taxon>
        <taxon>Alphaproteobacteria</taxon>
        <taxon>Rhodobacterales</taxon>
        <taxon>Roseobacteraceae</taxon>
        <taxon>Salipiger</taxon>
    </lineage>
</organism>
<comment type="caution">
    <text evidence="1">The sequence shown here is derived from an EMBL/GenBank/DDBJ whole genome shotgun (WGS) entry which is preliminary data.</text>
</comment>
<evidence type="ECO:0000313" key="1">
    <source>
        <dbReference type="EMBL" id="RAK20057.1"/>
    </source>
</evidence>
<gene>
    <name evidence="1" type="ORF">ATI53_100757</name>
</gene>
<name>A0A327YIC3_9RHOB</name>
<proteinExistence type="predicted"/>
<accession>A0A327YIC3</accession>
<reference evidence="1 2" key="1">
    <citation type="submission" date="2018-06" db="EMBL/GenBank/DDBJ databases">
        <title>Genomic Encyclopedia of Archaeal and Bacterial Type Strains, Phase II (KMG-II): from individual species to whole genera.</title>
        <authorList>
            <person name="Goeker M."/>
        </authorList>
    </citation>
    <scope>NUCLEOTIDE SEQUENCE [LARGE SCALE GENOMIC DNA]</scope>
    <source>
        <strain evidence="1 2">DSM 22011</strain>
    </source>
</reference>
<sequence>MDRLELNVASRACEVLGLRIAKGPDAALAGHSEQDWMNYGALGYDILKDGPAALTDCLAAMAHEGGADGSDSLAPGWRG</sequence>
<keyword evidence="2" id="KW-1185">Reference proteome</keyword>
<dbReference type="AlphaFoldDB" id="A0A327YIC3"/>
<dbReference type="EMBL" id="QLMG01000007">
    <property type="protein sequence ID" value="RAK20057.1"/>
    <property type="molecule type" value="Genomic_DNA"/>
</dbReference>